<dbReference type="Pfam" id="PF13181">
    <property type="entry name" value="TPR_8"/>
    <property type="match status" value="1"/>
</dbReference>
<gene>
    <name evidence="5" type="ORF">GF359_02095</name>
</gene>
<feature type="repeat" description="TPR" evidence="3">
    <location>
        <begin position="120"/>
        <end position="153"/>
    </location>
</feature>
<evidence type="ECO:0000256" key="2">
    <source>
        <dbReference type="ARBA" id="ARBA00022803"/>
    </source>
</evidence>
<evidence type="ECO:0000256" key="3">
    <source>
        <dbReference type="PROSITE-ProRule" id="PRU00339"/>
    </source>
</evidence>
<dbReference type="Proteomes" id="UP000630660">
    <property type="component" value="Unassembled WGS sequence"/>
</dbReference>
<dbReference type="SUPFAM" id="SSF48452">
    <property type="entry name" value="TPR-like"/>
    <property type="match status" value="4"/>
</dbReference>
<evidence type="ECO:0000259" key="4">
    <source>
        <dbReference type="Pfam" id="PF12770"/>
    </source>
</evidence>
<accession>A0A9D5K9B2</accession>
<protein>
    <submittedName>
        <fullName evidence="5">Tetratricopeptide repeat protein</fullName>
    </submittedName>
</protein>
<feature type="repeat" description="TPR" evidence="3">
    <location>
        <begin position="204"/>
        <end position="237"/>
    </location>
</feature>
<feature type="repeat" description="TPR" evidence="3">
    <location>
        <begin position="288"/>
        <end position="321"/>
    </location>
</feature>
<dbReference type="EMBL" id="WJKJ01000064">
    <property type="protein sequence ID" value="MBD3363985.1"/>
    <property type="molecule type" value="Genomic_DNA"/>
</dbReference>
<dbReference type="PROSITE" id="PS50293">
    <property type="entry name" value="TPR_REGION"/>
    <property type="match status" value="2"/>
</dbReference>
<feature type="domain" description="CHAT" evidence="4">
    <location>
        <begin position="806"/>
        <end position="1075"/>
    </location>
</feature>
<feature type="repeat" description="TPR" evidence="3">
    <location>
        <begin position="162"/>
        <end position="195"/>
    </location>
</feature>
<evidence type="ECO:0000256" key="1">
    <source>
        <dbReference type="ARBA" id="ARBA00022737"/>
    </source>
</evidence>
<dbReference type="PANTHER" id="PTHR45641">
    <property type="entry name" value="TETRATRICOPEPTIDE REPEAT PROTEIN (AFU_ORTHOLOGUE AFUA_6G03870)"/>
    <property type="match status" value="1"/>
</dbReference>
<sequence>MRGLIYSVRLIVKKNIRALILTGLIALPQTSLSQTLNPDSLHRAGQDLLDAGQYFEAAAVFEREIELHETSTDTLGICRALNAASEGYWLSSMNDTAMVLAETALELATQTFGKDDSLVASSYFNIGAILEAQSDYPGALYSLEKSLKIRSRVLGEGDITTARSYNEIGNVHTSMGNYPEALTAHNKSLDIRINVLGEKHRMTGYSYNNIGSVYLSTGDYESALANYRKSLEILLETIGQSHPNIGILKSNMGYAYLNLGDYASAEAYYEGSLEIARNNGQGENLEVALSYNNMGGLYHELGLYTKALEYYRRSHDIIIEILGPEHVYAGYGFNNLGLILDYLGDYEKALVNYEKALEIFKKVLGQTHPTVAESYSNLVGLYIMLGDYEHALENHQKALSIREEIFGPEHQTVAQSYDNLGVVYTDIGEYEAALTNHQKARDIFTGILGSSHPSLIVSYHSIGNVYTRLGQFTKALANYRKALEICSLSLGANHPKTAYSYHGIGCVYREQGFYGEALENLRKSIDIFDGLGVPDHPDVSTSYAEIAAIWTEMEEPDSALHYASKSIDIFETTRRGLASTELQSAYTETVTERYELIISLLMKMDRPDEAFEYLERSKSKSLKDAIEEKYELELGRGEIRDKLKQTRVLATKIEVLENQLFAERLKPDSLCSQTKIDNLSGLLQETRTEYDNLVSAIEIDPDYAFAVKVEPVRLDQIRERLPRGQKLLMLYSGRDELYLFSVSREGYEGKTVDIGRDSLSCLVDISRKLCFEDVSEVHRKGKLLYWSWEDDGSDFYAQHVEPLKNVLSDLNSCLVEPLADELDAADIITIVPSGDLYYVPWGALLDKESMTFLSERCNWHVATSTELLKCIQRRKVRRRRPRSLALVGNPKAAGLPSAETEVQSIGEEYPTSAMFIGDEATEDNILAVAPHSRILHLATHCRLDAENPWDSYVLLTRTEGSDGRWTAAEVSNQSWNRLQLVTLSACQTAIGGKYPGTEQESMAKAFSIAMEGPPSIVATLWSVTDKSTRDLMVAFYEELKHNPKSEALRLAQVKLINSEKYAHPFFWAPFILIGEWR</sequence>
<evidence type="ECO:0000313" key="5">
    <source>
        <dbReference type="EMBL" id="MBD3363985.1"/>
    </source>
</evidence>
<dbReference type="SMART" id="SM00028">
    <property type="entry name" value="TPR"/>
    <property type="match status" value="13"/>
</dbReference>
<feature type="repeat" description="TPR" evidence="3">
    <location>
        <begin position="330"/>
        <end position="363"/>
    </location>
</feature>
<reference evidence="5" key="1">
    <citation type="submission" date="2019-11" db="EMBL/GenBank/DDBJ databases">
        <title>Microbial mats filling the niche in hypersaline microbial mats.</title>
        <authorList>
            <person name="Wong H.L."/>
            <person name="Macleod F.I."/>
            <person name="White R.A. III"/>
            <person name="Burns B.P."/>
        </authorList>
    </citation>
    <scope>NUCLEOTIDE SEQUENCE</scope>
    <source>
        <strain evidence="5">Bin_327</strain>
    </source>
</reference>
<keyword evidence="2 3" id="KW-0802">TPR repeat</keyword>
<organism evidence="5 6">
    <name type="scientific">candidate division WOR-3 bacterium</name>
    <dbReference type="NCBI Taxonomy" id="2052148"/>
    <lineage>
        <taxon>Bacteria</taxon>
        <taxon>Bacteria division WOR-3</taxon>
    </lineage>
</organism>
<feature type="repeat" description="TPR" evidence="3">
    <location>
        <begin position="372"/>
        <end position="405"/>
    </location>
</feature>
<dbReference type="Gene3D" id="1.25.40.10">
    <property type="entry name" value="Tetratricopeptide repeat domain"/>
    <property type="match status" value="4"/>
</dbReference>
<name>A0A9D5K9B2_UNCW3</name>
<feature type="repeat" description="TPR" evidence="3">
    <location>
        <begin position="246"/>
        <end position="279"/>
    </location>
</feature>
<feature type="repeat" description="TPR" evidence="3">
    <location>
        <begin position="414"/>
        <end position="447"/>
    </location>
</feature>
<dbReference type="AlphaFoldDB" id="A0A9D5K9B2"/>
<dbReference type="InterPro" id="IPR024983">
    <property type="entry name" value="CHAT_dom"/>
</dbReference>
<evidence type="ECO:0000313" key="6">
    <source>
        <dbReference type="Proteomes" id="UP000630660"/>
    </source>
</evidence>
<dbReference type="InterPro" id="IPR011990">
    <property type="entry name" value="TPR-like_helical_dom_sf"/>
</dbReference>
<feature type="repeat" description="TPR" evidence="3">
    <location>
        <begin position="456"/>
        <end position="489"/>
    </location>
</feature>
<dbReference type="PANTHER" id="PTHR45641:SF19">
    <property type="entry name" value="NEPHROCYSTIN-3"/>
    <property type="match status" value="1"/>
</dbReference>
<dbReference type="Pfam" id="PF13424">
    <property type="entry name" value="TPR_12"/>
    <property type="match status" value="5"/>
</dbReference>
<comment type="caution">
    <text evidence="5">The sequence shown here is derived from an EMBL/GenBank/DDBJ whole genome shotgun (WGS) entry which is preliminary data.</text>
</comment>
<dbReference type="Pfam" id="PF12770">
    <property type="entry name" value="CHAT"/>
    <property type="match status" value="1"/>
</dbReference>
<dbReference type="PROSITE" id="PS50005">
    <property type="entry name" value="TPR"/>
    <property type="match status" value="9"/>
</dbReference>
<keyword evidence="1" id="KW-0677">Repeat</keyword>
<proteinExistence type="predicted"/>
<dbReference type="InterPro" id="IPR019734">
    <property type="entry name" value="TPR_rpt"/>
</dbReference>